<dbReference type="RefSeq" id="WP_115491851.1">
    <property type="nucleotide sequence ID" value="NZ_JACHWW010000001.1"/>
</dbReference>
<dbReference type="AlphaFoldDB" id="A0A395LSV6"/>
<feature type="transmembrane region" description="Helical" evidence="1">
    <location>
        <begin position="101"/>
        <end position="118"/>
    </location>
</feature>
<name>A0A395LSV6_9SPHN</name>
<keyword evidence="1" id="KW-1133">Transmembrane helix</keyword>
<evidence type="ECO:0000256" key="1">
    <source>
        <dbReference type="SAM" id="Phobius"/>
    </source>
</evidence>
<feature type="transmembrane region" description="Helical" evidence="1">
    <location>
        <begin position="20"/>
        <end position="40"/>
    </location>
</feature>
<evidence type="ECO:0000313" key="3">
    <source>
        <dbReference type="Proteomes" id="UP000254101"/>
    </source>
</evidence>
<sequence length="136" mass="15040">MANWYKIPLTMRTTEREYRANVNGINIVFGAVLGFVLAGAEGLPAYDFAVLLFMSAAIVVTIMYLGQTEYKLFYGVTAAALIALFPIAIDGVIDLTSVPKLQPTLAVWAGMIILVELMPRVRPDKKRTDPEEEQET</sequence>
<protein>
    <recommendedName>
        <fullName evidence="4">SPW repeat-containing protein</fullName>
    </recommendedName>
</protein>
<evidence type="ECO:0000313" key="2">
    <source>
        <dbReference type="EMBL" id="RDS77630.1"/>
    </source>
</evidence>
<feature type="transmembrane region" description="Helical" evidence="1">
    <location>
        <begin position="72"/>
        <end position="89"/>
    </location>
</feature>
<accession>A0A395LSV6</accession>
<evidence type="ECO:0008006" key="4">
    <source>
        <dbReference type="Google" id="ProtNLM"/>
    </source>
</evidence>
<proteinExistence type="predicted"/>
<reference evidence="2 3" key="1">
    <citation type="submission" date="2018-07" db="EMBL/GenBank/DDBJ databases">
        <title>Erythrobacter nanhaiensis sp. nov., a novel member of the genus Erythrobacter isolated from the South China Sea.</title>
        <authorList>
            <person name="Chen X."/>
            <person name="Liu J."/>
        </authorList>
    </citation>
    <scope>NUCLEOTIDE SEQUENCE [LARGE SCALE GENOMIC DNA]</scope>
    <source>
        <strain evidence="2 3">S-5</strain>
    </source>
</reference>
<keyword evidence="3" id="KW-1185">Reference proteome</keyword>
<feature type="transmembrane region" description="Helical" evidence="1">
    <location>
        <begin position="46"/>
        <end position="65"/>
    </location>
</feature>
<comment type="caution">
    <text evidence="2">The sequence shown here is derived from an EMBL/GenBank/DDBJ whole genome shotgun (WGS) entry which is preliminary data.</text>
</comment>
<organism evidence="2 3">
    <name type="scientific">Alteriqipengyuania lutimaris</name>
    <dbReference type="NCBI Taxonomy" id="1538146"/>
    <lineage>
        <taxon>Bacteria</taxon>
        <taxon>Pseudomonadati</taxon>
        <taxon>Pseudomonadota</taxon>
        <taxon>Alphaproteobacteria</taxon>
        <taxon>Sphingomonadales</taxon>
        <taxon>Erythrobacteraceae</taxon>
        <taxon>Alteriqipengyuania</taxon>
    </lineage>
</organism>
<dbReference type="Proteomes" id="UP000254101">
    <property type="component" value="Unassembled WGS sequence"/>
</dbReference>
<dbReference type="OrthoDB" id="6003509at2"/>
<keyword evidence="1" id="KW-0472">Membrane</keyword>
<keyword evidence="1" id="KW-0812">Transmembrane</keyword>
<dbReference type="EMBL" id="QRBB01000001">
    <property type="protein sequence ID" value="RDS77630.1"/>
    <property type="molecule type" value="Genomic_DNA"/>
</dbReference>
<gene>
    <name evidence="2" type="ORF">DL238_08465</name>
</gene>